<accession>A0A8T0N2F7</accession>
<dbReference type="PANTHER" id="PTHR33157:SF14">
    <property type="entry name" value="AUTONOMOUS TRANSPOSABLE ELEMENT EN-1 MOSAIC PROTEIN"/>
    <property type="match status" value="1"/>
</dbReference>
<dbReference type="EMBL" id="CM029054">
    <property type="protein sequence ID" value="KAG2543387.1"/>
    <property type="molecule type" value="Genomic_DNA"/>
</dbReference>
<protein>
    <submittedName>
        <fullName evidence="2">Uncharacterized protein</fullName>
    </submittedName>
</protein>
<feature type="compositionally biased region" description="Basic and acidic residues" evidence="1">
    <location>
        <begin position="32"/>
        <end position="45"/>
    </location>
</feature>
<name>A0A8T0N2F7_PANVG</name>
<dbReference type="Pfam" id="PF03004">
    <property type="entry name" value="Transposase_24"/>
    <property type="match status" value="1"/>
</dbReference>
<organism evidence="2 3">
    <name type="scientific">Panicum virgatum</name>
    <name type="common">Blackwell switchgrass</name>
    <dbReference type="NCBI Taxonomy" id="38727"/>
    <lineage>
        <taxon>Eukaryota</taxon>
        <taxon>Viridiplantae</taxon>
        <taxon>Streptophyta</taxon>
        <taxon>Embryophyta</taxon>
        <taxon>Tracheophyta</taxon>
        <taxon>Spermatophyta</taxon>
        <taxon>Magnoliopsida</taxon>
        <taxon>Liliopsida</taxon>
        <taxon>Poales</taxon>
        <taxon>Poaceae</taxon>
        <taxon>PACMAD clade</taxon>
        <taxon>Panicoideae</taxon>
        <taxon>Panicodae</taxon>
        <taxon>Paniceae</taxon>
        <taxon>Panicinae</taxon>
        <taxon>Panicum</taxon>
        <taxon>Panicum sect. Hiantes</taxon>
    </lineage>
</organism>
<comment type="caution">
    <text evidence="2">The sequence shown here is derived from an EMBL/GenBank/DDBJ whole genome shotgun (WGS) entry which is preliminary data.</text>
</comment>
<feature type="compositionally biased region" description="Low complexity" evidence="1">
    <location>
        <begin position="17"/>
        <end position="31"/>
    </location>
</feature>
<dbReference type="Proteomes" id="UP000823388">
    <property type="component" value="Chromosome 9N"/>
</dbReference>
<dbReference type="AlphaFoldDB" id="A0A8T0N2F7"/>
<evidence type="ECO:0000313" key="2">
    <source>
        <dbReference type="EMBL" id="KAG2543387.1"/>
    </source>
</evidence>
<dbReference type="InterPro" id="IPR004252">
    <property type="entry name" value="Probable_transposase_24"/>
</dbReference>
<dbReference type="PANTHER" id="PTHR33157">
    <property type="entry name" value="AUTONOMOUS TRANSPOSABLE ELEMENT EN-1 MOSAIC PROTEIN-RELATED"/>
    <property type="match status" value="1"/>
</dbReference>
<feature type="compositionally biased region" description="Acidic residues" evidence="1">
    <location>
        <begin position="49"/>
        <end position="87"/>
    </location>
</feature>
<evidence type="ECO:0000313" key="3">
    <source>
        <dbReference type="Proteomes" id="UP000823388"/>
    </source>
</evidence>
<sequence length="417" mass="46878">MNRRIKEVANRVVTKASKASKSLFQGSSSSSTRREALMRCLHPELQDTPIEDEGGQEDEGGEEEESGQEEEDEGGEEEEEEDDEDSLGGDSARSSEFMRLRLRKSHVVCPPSIPTRPDDRVLIIPTGDDSWQDTGFDGRGHHRQVNAVLGNLCRLHNPGVVTNKHGEPIACTAWKDFALAPDARFGNAQGAVKDAFWKRYRVDPADKEHADRVLDVCAKKVCRDAFSNARLQVTNQFMKTVKGLPVFHFRQYSDIYLTAEEYQQVQLPWLEDRPDAYRALCVLWASEAFQEKSKKKRHCATKGVNHTFGGDGYIRTAKRMEVATGVEPSPIDVYLRGHRGPDPAHPEVLCSQQASDRLELYGQEMIRRHGENFDWRKGPIDPEALHASGGGKAHGRYSMFTRVVDSRDIQTRRGSSS</sequence>
<dbReference type="GO" id="GO:0032196">
    <property type="term" value="P:transposition"/>
    <property type="evidence" value="ECO:0007669"/>
    <property type="project" value="InterPro"/>
</dbReference>
<reference evidence="2" key="1">
    <citation type="submission" date="2020-05" db="EMBL/GenBank/DDBJ databases">
        <title>WGS assembly of Panicum virgatum.</title>
        <authorList>
            <person name="Lovell J.T."/>
            <person name="Jenkins J."/>
            <person name="Shu S."/>
            <person name="Juenger T.E."/>
            <person name="Schmutz J."/>
        </authorList>
    </citation>
    <scope>NUCLEOTIDE SEQUENCE</scope>
    <source>
        <strain evidence="2">AP13</strain>
    </source>
</reference>
<proteinExistence type="predicted"/>
<keyword evidence="3" id="KW-1185">Reference proteome</keyword>
<evidence type="ECO:0000256" key="1">
    <source>
        <dbReference type="SAM" id="MobiDB-lite"/>
    </source>
</evidence>
<gene>
    <name evidence="2" type="ORF">PVAP13_9NG742977</name>
</gene>
<dbReference type="InterPro" id="IPR039266">
    <property type="entry name" value="EN-1/SPM"/>
</dbReference>
<feature type="region of interest" description="Disordered" evidence="1">
    <location>
        <begin position="1"/>
        <end position="91"/>
    </location>
</feature>